<name>A0A9P1J0I7_9PELO</name>
<reference evidence="1" key="1">
    <citation type="submission" date="2022-11" db="EMBL/GenBank/DDBJ databases">
        <authorList>
            <person name="Kikuchi T."/>
        </authorList>
    </citation>
    <scope>NUCLEOTIDE SEQUENCE</scope>
    <source>
        <strain evidence="1">PS1010</strain>
    </source>
</reference>
<evidence type="ECO:0000313" key="1">
    <source>
        <dbReference type="EMBL" id="CAI5455869.1"/>
    </source>
</evidence>
<proteinExistence type="predicted"/>
<keyword evidence="2" id="KW-1185">Reference proteome</keyword>
<sequence>MKTSVDWQVRILYWRCPYLRWYPFAWNDPIIKSSLITNIAQVLVEEKDSKEIGPCFSRFNQVEKILDDYIINNSNVNMEFWFSLKYTALNTRGFWKR</sequence>
<dbReference type="Proteomes" id="UP001152747">
    <property type="component" value="Unassembled WGS sequence"/>
</dbReference>
<gene>
    <name evidence="1" type="ORF">CAMP_LOCUS18506</name>
</gene>
<protein>
    <submittedName>
        <fullName evidence="1">Uncharacterized protein</fullName>
    </submittedName>
</protein>
<dbReference type="EMBL" id="CANHGI010000006">
    <property type="protein sequence ID" value="CAI5455869.1"/>
    <property type="molecule type" value="Genomic_DNA"/>
</dbReference>
<accession>A0A9P1J0I7</accession>
<dbReference type="AlphaFoldDB" id="A0A9P1J0I7"/>
<organism evidence="1 2">
    <name type="scientific">Caenorhabditis angaria</name>
    <dbReference type="NCBI Taxonomy" id="860376"/>
    <lineage>
        <taxon>Eukaryota</taxon>
        <taxon>Metazoa</taxon>
        <taxon>Ecdysozoa</taxon>
        <taxon>Nematoda</taxon>
        <taxon>Chromadorea</taxon>
        <taxon>Rhabditida</taxon>
        <taxon>Rhabditina</taxon>
        <taxon>Rhabditomorpha</taxon>
        <taxon>Rhabditoidea</taxon>
        <taxon>Rhabditidae</taxon>
        <taxon>Peloderinae</taxon>
        <taxon>Caenorhabditis</taxon>
    </lineage>
</organism>
<comment type="caution">
    <text evidence="1">The sequence shown here is derived from an EMBL/GenBank/DDBJ whole genome shotgun (WGS) entry which is preliminary data.</text>
</comment>
<evidence type="ECO:0000313" key="2">
    <source>
        <dbReference type="Proteomes" id="UP001152747"/>
    </source>
</evidence>